<comment type="caution">
    <text evidence="2">The sequence shown here is derived from an EMBL/GenBank/DDBJ whole genome shotgun (WGS) entry which is preliminary data.</text>
</comment>
<name>A0AAV8VG19_9CUCU</name>
<keyword evidence="1" id="KW-0812">Transmembrane</keyword>
<feature type="transmembrane region" description="Helical" evidence="1">
    <location>
        <begin position="41"/>
        <end position="58"/>
    </location>
</feature>
<dbReference type="PANTHER" id="PTHR34717:SF1">
    <property type="entry name" value="EG:BACR7A4.20 PROTEIN"/>
    <property type="match status" value="1"/>
</dbReference>
<proteinExistence type="predicted"/>
<evidence type="ECO:0000313" key="2">
    <source>
        <dbReference type="EMBL" id="KAJ8912967.1"/>
    </source>
</evidence>
<dbReference type="AlphaFoldDB" id="A0AAV8VG19"/>
<evidence type="ECO:0000256" key="1">
    <source>
        <dbReference type="SAM" id="Phobius"/>
    </source>
</evidence>
<keyword evidence="1" id="KW-0472">Membrane</keyword>
<organism evidence="2 3">
    <name type="scientific">Exocentrus adspersus</name>
    <dbReference type="NCBI Taxonomy" id="1586481"/>
    <lineage>
        <taxon>Eukaryota</taxon>
        <taxon>Metazoa</taxon>
        <taxon>Ecdysozoa</taxon>
        <taxon>Arthropoda</taxon>
        <taxon>Hexapoda</taxon>
        <taxon>Insecta</taxon>
        <taxon>Pterygota</taxon>
        <taxon>Neoptera</taxon>
        <taxon>Endopterygota</taxon>
        <taxon>Coleoptera</taxon>
        <taxon>Polyphaga</taxon>
        <taxon>Cucujiformia</taxon>
        <taxon>Chrysomeloidea</taxon>
        <taxon>Cerambycidae</taxon>
        <taxon>Lamiinae</taxon>
        <taxon>Acanthocinini</taxon>
        <taxon>Exocentrus</taxon>
    </lineage>
</organism>
<reference evidence="2 3" key="1">
    <citation type="journal article" date="2023" name="Insect Mol. Biol.">
        <title>Genome sequencing provides insights into the evolution of gene families encoding plant cell wall-degrading enzymes in longhorned beetles.</title>
        <authorList>
            <person name="Shin N.R."/>
            <person name="Okamura Y."/>
            <person name="Kirsch R."/>
            <person name="Pauchet Y."/>
        </authorList>
    </citation>
    <scope>NUCLEOTIDE SEQUENCE [LARGE SCALE GENOMIC DNA]</scope>
    <source>
        <strain evidence="2">EAD_L_NR</strain>
    </source>
</reference>
<protein>
    <submittedName>
        <fullName evidence="2">Uncharacterized protein</fullName>
    </submittedName>
</protein>
<accession>A0AAV8VG19</accession>
<keyword evidence="1" id="KW-1133">Transmembrane helix</keyword>
<dbReference type="Proteomes" id="UP001159042">
    <property type="component" value="Unassembled WGS sequence"/>
</dbReference>
<gene>
    <name evidence="2" type="ORF">NQ315_000023</name>
</gene>
<keyword evidence="3" id="KW-1185">Reference proteome</keyword>
<dbReference type="PANTHER" id="PTHR34717">
    <property type="entry name" value="EG:BACR7A4.20 PROTEIN"/>
    <property type="match status" value="1"/>
</dbReference>
<sequence length="230" mass="26692">MYILSALLGFGIGVVLIYVTKQKKQLQNSKIFGIYSQPGKWYFIKYHVFLFLLVLRRLKYYIFGKSLFHNVNNIEKLQPLSSHELAFDAVFFQAVSQNGIYFCMGTERRHQAKVNGLVYLLIPEYGALLSEKLPKTTLDADPASLLSNKEYAAEGIRITPIVPMKLWKISFKGKMRQLGKPNKLVDVDFEAEWNSNLPWFLFEVEIPLRILARAIARETWTEKFFKSLKE</sequence>
<dbReference type="EMBL" id="JANEYG010000106">
    <property type="protein sequence ID" value="KAJ8912967.1"/>
    <property type="molecule type" value="Genomic_DNA"/>
</dbReference>
<evidence type="ECO:0000313" key="3">
    <source>
        <dbReference type="Proteomes" id="UP001159042"/>
    </source>
</evidence>